<proteinExistence type="predicted"/>
<evidence type="ECO:0000313" key="1">
    <source>
        <dbReference type="EMBL" id="JAD88995.1"/>
    </source>
</evidence>
<reference evidence="1" key="2">
    <citation type="journal article" date="2015" name="Data Brief">
        <title>Shoot transcriptome of the giant reed, Arundo donax.</title>
        <authorList>
            <person name="Barrero R.A."/>
            <person name="Guerrero F.D."/>
            <person name="Moolhuijzen P."/>
            <person name="Goolsby J.A."/>
            <person name="Tidwell J."/>
            <person name="Bellgard S.E."/>
            <person name="Bellgard M.I."/>
        </authorList>
    </citation>
    <scope>NUCLEOTIDE SEQUENCE</scope>
    <source>
        <tissue evidence="1">Shoot tissue taken approximately 20 cm above the soil surface</tissue>
    </source>
</reference>
<name>A0A0A9DTJ9_ARUDO</name>
<organism evidence="1">
    <name type="scientific">Arundo donax</name>
    <name type="common">Giant reed</name>
    <name type="synonym">Donax arundinaceus</name>
    <dbReference type="NCBI Taxonomy" id="35708"/>
    <lineage>
        <taxon>Eukaryota</taxon>
        <taxon>Viridiplantae</taxon>
        <taxon>Streptophyta</taxon>
        <taxon>Embryophyta</taxon>
        <taxon>Tracheophyta</taxon>
        <taxon>Spermatophyta</taxon>
        <taxon>Magnoliopsida</taxon>
        <taxon>Liliopsida</taxon>
        <taxon>Poales</taxon>
        <taxon>Poaceae</taxon>
        <taxon>PACMAD clade</taxon>
        <taxon>Arundinoideae</taxon>
        <taxon>Arundineae</taxon>
        <taxon>Arundo</taxon>
    </lineage>
</organism>
<sequence length="88" mass="9669">MPLLWLRPRADRHTPLLRAAARNCSSMSTIHATTQLIFETSPACNHSSTPTAGSAPQPLWPGSDFFLQPRLDLVNVVGDPINVISFCR</sequence>
<dbReference type="EMBL" id="GBRH01208900">
    <property type="protein sequence ID" value="JAD88995.1"/>
    <property type="molecule type" value="Transcribed_RNA"/>
</dbReference>
<dbReference type="AlphaFoldDB" id="A0A0A9DTJ9"/>
<reference evidence="1" key="1">
    <citation type="submission" date="2014-09" db="EMBL/GenBank/DDBJ databases">
        <authorList>
            <person name="Magalhaes I.L.F."/>
            <person name="Oliveira U."/>
            <person name="Santos F.R."/>
            <person name="Vidigal T.H.D.A."/>
            <person name="Brescovit A.D."/>
            <person name="Santos A.J."/>
        </authorList>
    </citation>
    <scope>NUCLEOTIDE SEQUENCE</scope>
    <source>
        <tissue evidence="1">Shoot tissue taken approximately 20 cm above the soil surface</tissue>
    </source>
</reference>
<accession>A0A0A9DTJ9</accession>
<protein>
    <submittedName>
        <fullName evidence="1">Uncharacterized protein</fullName>
    </submittedName>
</protein>